<proteinExistence type="predicted"/>
<evidence type="ECO:0000256" key="7">
    <source>
        <dbReference type="ARBA" id="ARBA00023065"/>
    </source>
</evidence>
<dbReference type="OrthoDB" id="5968032at2759"/>
<keyword evidence="5" id="KW-0851">Voltage-gated channel</keyword>
<dbReference type="GO" id="GO:0005886">
    <property type="term" value="C:plasma membrane"/>
    <property type="evidence" value="ECO:0007669"/>
    <property type="project" value="UniProtKB-SubCell"/>
</dbReference>
<dbReference type="PANTHER" id="PTHR46480">
    <property type="entry name" value="F20B24.22"/>
    <property type="match status" value="1"/>
</dbReference>
<keyword evidence="6 11" id="KW-1133">Transmembrane helix</keyword>
<feature type="region of interest" description="Disordered" evidence="10">
    <location>
        <begin position="1"/>
        <end position="110"/>
    </location>
</feature>
<reference evidence="12" key="1">
    <citation type="submission" date="2023-01" db="EMBL/GenBank/DDBJ databases">
        <title>Genome assembly of the deep-sea coral Lophelia pertusa.</title>
        <authorList>
            <person name="Herrera S."/>
            <person name="Cordes E."/>
        </authorList>
    </citation>
    <scope>NUCLEOTIDE SEQUENCE</scope>
    <source>
        <strain evidence="12">USNM1676648</strain>
        <tissue evidence="12">Polyp</tissue>
    </source>
</reference>
<keyword evidence="2" id="KW-0813">Transport</keyword>
<dbReference type="EMBL" id="MU825889">
    <property type="protein sequence ID" value="KAJ7384261.1"/>
    <property type="molecule type" value="Genomic_DNA"/>
</dbReference>
<protein>
    <submittedName>
        <fullName evidence="12">Voltage-gated hydrogen channel 1</fullName>
    </submittedName>
</protein>
<keyword evidence="8 11" id="KW-0472">Membrane</keyword>
<feature type="compositionally biased region" description="Acidic residues" evidence="10">
    <location>
        <begin position="17"/>
        <end position="26"/>
    </location>
</feature>
<gene>
    <name evidence="12" type="primary">HVCN1_3</name>
    <name evidence="12" type="ORF">OS493_022893</name>
</gene>
<comment type="caution">
    <text evidence="12">The sequence shown here is derived from an EMBL/GenBank/DDBJ whole genome shotgun (WGS) entry which is preliminary data.</text>
</comment>
<dbReference type="GO" id="GO:0030171">
    <property type="term" value="F:voltage-gated proton channel activity"/>
    <property type="evidence" value="ECO:0007669"/>
    <property type="project" value="InterPro"/>
</dbReference>
<evidence type="ECO:0000256" key="3">
    <source>
        <dbReference type="ARBA" id="ARBA00022475"/>
    </source>
</evidence>
<name>A0A9W9ZMI2_9CNID</name>
<feature type="compositionally biased region" description="Basic and acidic residues" evidence="10">
    <location>
        <begin position="27"/>
        <end position="50"/>
    </location>
</feature>
<dbReference type="GO" id="GO:0034702">
    <property type="term" value="C:monoatomic ion channel complex"/>
    <property type="evidence" value="ECO:0007669"/>
    <property type="project" value="UniProtKB-KW"/>
</dbReference>
<dbReference type="PANTHER" id="PTHR46480:SF1">
    <property type="entry name" value="VOLTAGE-GATED HYDROGEN CHANNEL 1"/>
    <property type="match status" value="1"/>
</dbReference>
<keyword evidence="4 11" id="KW-0812">Transmembrane</keyword>
<dbReference type="AlphaFoldDB" id="A0A9W9ZMI2"/>
<evidence type="ECO:0000313" key="13">
    <source>
        <dbReference type="Proteomes" id="UP001163046"/>
    </source>
</evidence>
<evidence type="ECO:0000256" key="11">
    <source>
        <dbReference type="SAM" id="Phobius"/>
    </source>
</evidence>
<keyword evidence="9" id="KW-0407">Ion channel</keyword>
<evidence type="ECO:0000256" key="5">
    <source>
        <dbReference type="ARBA" id="ARBA00022882"/>
    </source>
</evidence>
<dbReference type="Gene3D" id="1.20.120.350">
    <property type="entry name" value="Voltage-gated potassium channels. Chain C"/>
    <property type="match status" value="1"/>
</dbReference>
<keyword evidence="3" id="KW-1003">Cell membrane</keyword>
<evidence type="ECO:0000256" key="4">
    <source>
        <dbReference type="ARBA" id="ARBA00022692"/>
    </source>
</evidence>
<keyword evidence="7" id="KW-0406">Ion transport</keyword>
<evidence type="ECO:0000256" key="8">
    <source>
        <dbReference type="ARBA" id="ARBA00023136"/>
    </source>
</evidence>
<feature type="transmembrane region" description="Helical" evidence="11">
    <location>
        <begin position="283"/>
        <end position="303"/>
    </location>
</feature>
<feature type="transmembrane region" description="Helical" evidence="11">
    <location>
        <begin position="245"/>
        <end position="271"/>
    </location>
</feature>
<sequence>MSYTSQVDDRLASVNTDTEDSSDGSDEDNRPTRLASDKRRKLSPEKHRNYNEVALGLPEGDTNDALVHSPANANVSPKAISRNTKHTRGVPSSGETAASPGARAYSPEEESDLFSTDYVDKLVASFWSKVDQKIEAAVSHHQPSPQAGQQTNTQDNAQIQDTDAEDKTNDKTCPLTKYPGGVCVFIVFIFQEWFTDGMWRQNLRGIITHRHANFTVVMVTLMNCFLVIANILADFDVIDDKGIEFIFTGFLYINLVIMFTFVLECFLRIIVLQRELFQDKMEIFDVALVWFYFLVELISSNGFSFHFAFAELQQEKEAAISAMESQTPR</sequence>
<evidence type="ECO:0000256" key="10">
    <source>
        <dbReference type="SAM" id="MobiDB-lite"/>
    </source>
</evidence>
<evidence type="ECO:0000256" key="1">
    <source>
        <dbReference type="ARBA" id="ARBA00004651"/>
    </source>
</evidence>
<organism evidence="12 13">
    <name type="scientific">Desmophyllum pertusum</name>
    <dbReference type="NCBI Taxonomy" id="174260"/>
    <lineage>
        <taxon>Eukaryota</taxon>
        <taxon>Metazoa</taxon>
        <taxon>Cnidaria</taxon>
        <taxon>Anthozoa</taxon>
        <taxon>Hexacorallia</taxon>
        <taxon>Scleractinia</taxon>
        <taxon>Caryophylliina</taxon>
        <taxon>Caryophylliidae</taxon>
        <taxon>Desmophyllum</taxon>
    </lineage>
</organism>
<dbReference type="InterPro" id="IPR027359">
    <property type="entry name" value="Volt_channel_dom_sf"/>
</dbReference>
<evidence type="ECO:0000256" key="9">
    <source>
        <dbReference type="ARBA" id="ARBA00023303"/>
    </source>
</evidence>
<evidence type="ECO:0000313" key="12">
    <source>
        <dbReference type="EMBL" id="KAJ7384261.1"/>
    </source>
</evidence>
<evidence type="ECO:0000256" key="2">
    <source>
        <dbReference type="ARBA" id="ARBA00022448"/>
    </source>
</evidence>
<accession>A0A9W9ZMI2</accession>
<dbReference type="InterPro" id="IPR031846">
    <property type="entry name" value="Hvcn1"/>
</dbReference>
<feature type="transmembrane region" description="Helical" evidence="11">
    <location>
        <begin position="214"/>
        <end position="233"/>
    </location>
</feature>
<keyword evidence="13" id="KW-1185">Reference proteome</keyword>
<dbReference type="Proteomes" id="UP001163046">
    <property type="component" value="Unassembled WGS sequence"/>
</dbReference>
<evidence type="ECO:0000256" key="6">
    <source>
        <dbReference type="ARBA" id="ARBA00022989"/>
    </source>
</evidence>
<comment type="subcellular location">
    <subcellularLocation>
        <location evidence="1">Cell membrane</location>
        <topology evidence="1">Multi-pass membrane protein</topology>
    </subcellularLocation>
</comment>